<reference evidence="2" key="1">
    <citation type="submission" date="2023-07" db="EMBL/GenBank/DDBJ databases">
        <title>draft genome sequence of fig (Ficus carica).</title>
        <authorList>
            <person name="Takahashi T."/>
            <person name="Nishimura K."/>
        </authorList>
    </citation>
    <scope>NUCLEOTIDE SEQUENCE</scope>
</reference>
<accession>A0AA88CVI2</accession>
<sequence>MARLSDLPEEVLAEIMSLLPPESLIQFKGVCKSWYVHINDLINEPVFVAKHLRNAKNNLSSSPLLHLKNLFIPFTSPRRTFWLTLANCDSDLHDTIPCLSQDVEFHTRRLYDKDFQLVSHYNGIICFSSYGKVILMNPALRELKIVPKSSFAEGCLVVGVGFGYNFRANDYKVVTIEYKKNLTGGFYKAEVYSLSTNSSKEIKLDAWIFSVPTFEYQSVYCNGVCYWYCYNYFVGTIISFDVGEEIFHRVPFPNNALNENRSSSLPKKGLKIAAWNESIAFFCYTEVHPLRIDVWVMDARSGGVEGSYSWTRHLTVGPLFGIKQPVAFWGDKELFMMTNDVRFLSSSARPRSEFTGIGAVIEIVTVREVQACLVKSLVFPIYSRILSPLEKA</sequence>
<dbReference type="PROSITE" id="PS50181">
    <property type="entry name" value="FBOX"/>
    <property type="match status" value="1"/>
</dbReference>
<dbReference type="SMART" id="SM00256">
    <property type="entry name" value="FBOX"/>
    <property type="match status" value="1"/>
</dbReference>
<keyword evidence="3" id="KW-1185">Reference proteome</keyword>
<evidence type="ECO:0000259" key="1">
    <source>
        <dbReference type="PROSITE" id="PS50181"/>
    </source>
</evidence>
<dbReference type="InterPro" id="IPR036047">
    <property type="entry name" value="F-box-like_dom_sf"/>
</dbReference>
<dbReference type="AlphaFoldDB" id="A0AA88CVI2"/>
<organism evidence="2 3">
    <name type="scientific">Ficus carica</name>
    <name type="common">Common fig</name>
    <dbReference type="NCBI Taxonomy" id="3494"/>
    <lineage>
        <taxon>Eukaryota</taxon>
        <taxon>Viridiplantae</taxon>
        <taxon>Streptophyta</taxon>
        <taxon>Embryophyta</taxon>
        <taxon>Tracheophyta</taxon>
        <taxon>Spermatophyta</taxon>
        <taxon>Magnoliopsida</taxon>
        <taxon>eudicotyledons</taxon>
        <taxon>Gunneridae</taxon>
        <taxon>Pentapetalae</taxon>
        <taxon>rosids</taxon>
        <taxon>fabids</taxon>
        <taxon>Rosales</taxon>
        <taxon>Moraceae</taxon>
        <taxon>Ficeae</taxon>
        <taxon>Ficus</taxon>
    </lineage>
</organism>
<dbReference type="PANTHER" id="PTHR31672">
    <property type="entry name" value="BNACNNG10540D PROTEIN"/>
    <property type="match status" value="1"/>
</dbReference>
<dbReference type="Pfam" id="PF07734">
    <property type="entry name" value="FBA_1"/>
    <property type="match status" value="1"/>
</dbReference>
<comment type="caution">
    <text evidence="2">The sequence shown here is derived from an EMBL/GenBank/DDBJ whole genome shotgun (WGS) entry which is preliminary data.</text>
</comment>
<feature type="domain" description="F-box" evidence="1">
    <location>
        <begin position="1"/>
        <end position="50"/>
    </location>
</feature>
<dbReference type="Pfam" id="PF00646">
    <property type="entry name" value="F-box"/>
    <property type="match status" value="1"/>
</dbReference>
<dbReference type="SUPFAM" id="SSF81383">
    <property type="entry name" value="F-box domain"/>
    <property type="match status" value="1"/>
</dbReference>
<dbReference type="Gene3D" id="1.20.1280.50">
    <property type="match status" value="1"/>
</dbReference>
<proteinExistence type="predicted"/>
<evidence type="ECO:0000313" key="2">
    <source>
        <dbReference type="EMBL" id="GMN31946.1"/>
    </source>
</evidence>
<dbReference type="InterPro" id="IPR017451">
    <property type="entry name" value="F-box-assoc_interact_dom"/>
</dbReference>
<dbReference type="EMBL" id="BTGU01003415">
    <property type="protein sequence ID" value="GMN31946.1"/>
    <property type="molecule type" value="Genomic_DNA"/>
</dbReference>
<dbReference type="PANTHER" id="PTHR31672:SF13">
    <property type="entry name" value="F-BOX PROTEIN CPR30-LIKE"/>
    <property type="match status" value="1"/>
</dbReference>
<protein>
    <recommendedName>
        <fullName evidence="1">F-box domain-containing protein</fullName>
    </recommendedName>
</protein>
<dbReference type="InterPro" id="IPR050796">
    <property type="entry name" value="SCF_F-box_component"/>
</dbReference>
<dbReference type="InterPro" id="IPR006527">
    <property type="entry name" value="F-box-assoc_dom_typ1"/>
</dbReference>
<dbReference type="NCBIfam" id="TIGR01640">
    <property type="entry name" value="F_box_assoc_1"/>
    <property type="match status" value="1"/>
</dbReference>
<dbReference type="InterPro" id="IPR001810">
    <property type="entry name" value="F-box_dom"/>
</dbReference>
<name>A0AA88CVI2_FICCA</name>
<evidence type="ECO:0000313" key="3">
    <source>
        <dbReference type="Proteomes" id="UP001187192"/>
    </source>
</evidence>
<gene>
    <name evidence="2" type="ORF">TIFTF001_044636</name>
</gene>
<dbReference type="Proteomes" id="UP001187192">
    <property type="component" value="Unassembled WGS sequence"/>
</dbReference>